<feature type="region of interest" description="Disordered" evidence="2">
    <location>
        <begin position="195"/>
        <end position="221"/>
    </location>
</feature>
<name>A0A1H5TBM6_9ACTN</name>
<dbReference type="Gene3D" id="6.10.250.3150">
    <property type="match status" value="1"/>
</dbReference>
<organism evidence="5 6">
    <name type="scientific">Thermomonospora echinospora</name>
    <dbReference type="NCBI Taxonomy" id="1992"/>
    <lineage>
        <taxon>Bacteria</taxon>
        <taxon>Bacillati</taxon>
        <taxon>Actinomycetota</taxon>
        <taxon>Actinomycetes</taxon>
        <taxon>Streptosporangiales</taxon>
        <taxon>Thermomonosporaceae</taxon>
        <taxon>Thermomonospora</taxon>
    </lineage>
</organism>
<gene>
    <name evidence="5" type="ORF">SAMN04489712_101539</name>
</gene>
<feature type="coiled-coil region" evidence="1">
    <location>
        <begin position="166"/>
        <end position="193"/>
    </location>
</feature>
<evidence type="ECO:0000256" key="1">
    <source>
        <dbReference type="SAM" id="Coils"/>
    </source>
</evidence>
<dbReference type="Pfam" id="PF26571">
    <property type="entry name" value="VldE"/>
    <property type="match status" value="1"/>
</dbReference>
<accession>A0A1H5TBM6</accession>
<feature type="signal peptide" evidence="3">
    <location>
        <begin position="1"/>
        <end position="46"/>
    </location>
</feature>
<feature type="chain" id="PRO_5009284835" description="ARB-07466-like C-terminal domain-containing protein" evidence="3">
    <location>
        <begin position="47"/>
        <end position="337"/>
    </location>
</feature>
<proteinExistence type="predicted"/>
<evidence type="ECO:0000313" key="5">
    <source>
        <dbReference type="EMBL" id="SEF59578.1"/>
    </source>
</evidence>
<feature type="domain" description="ARB-07466-like C-terminal" evidence="4">
    <location>
        <begin position="222"/>
        <end position="329"/>
    </location>
</feature>
<evidence type="ECO:0000256" key="2">
    <source>
        <dbReference type="SAM" id="MobiDB-lite"/>
    </source>
</evidence>
<keyword evidence="6" id="KW-1185">Reference proteome</keyword>
<dbReference type="EMBL" id="FNVO01000001">
    <property type="protein sequence ID" value="SEF59578.1"/>
    <property type="molecule type" value="Genomic_DNA"/>
</dbReference>
<keyword evidence="3" id="KW-0732">Signal</keyword>
<sequence length="337" mass="36357">MAAFDPAGGGRNPRRSPRRRAVWKRSAVIALVVAMGALAPAPGAGALPTAPKDTEKELAKLKKQSDRLTKEYRGELIALKEAEKAAERATADAERLDKEWRASRTLIGRLAATSYMNGGLEPMALFGATDPGAMIRDAAMIEHLNINNGRRVQNLQQLAAQAGRSRKTAETKVAEVREQIEDLESQRGRVKKLLAKYQPEQPSSGGGRPDGVRGTKSPIVGNSMTSRMRSVLLAIDGKYGPFPTIGCYRAGDPQDHGSGQACDFMESTGGAMPSANARAHGDAVAQYATSNASSLGIKYVIWRQRIWDVRSGGGWRAMEDRGSVTANHYDHVHISVL</sequence>
<evidence type="ECO:0000313" key="6">
    <source>
        <dbReference type="Proteomes" id="UP000236723"/>
    </source>
</evidence>
<evidence type="ECO:0000256" key="3">
    <source>
        <dbReference type="SAM" id="SignalP"/>
    </source>
</evidence>
<dbReference type="AlphaFoldDB" id="A0A1H5TBM6"/>
<keyword evidence="1" id="KW-0175">Coiled coil</keyword>
<dbReference type="InterPro" id="IPR058593">
    <property type="entry name" value="ARB_07466-like_C"/>
</dbReference>
<evidence type="ECO:0000259" key="4">
    <source>
        <dbReference type="Pfam" id="PF26571"/>
    </source>
</evidence>
<dbReference type="Proteomes" id="UP000236723">
    <property type="component" value="Unassembled WGS sequence"/>
</dbReference>
<protein>
    <recommendedName>
        <fullName evidence="4">ARB-07466-like C-terminal domain-containing protein</fullName>
    </recommendedName>
</protein>
<reference evidence="6" key="1">
    <citation type="submission" date="2016-10" db="EMBL/GenBank/DDBJ databases">
        <authorList>
            <person name="Varghese N."/>
            <person name="Submissions S."/>
        </authorList>
    </citation>
    <scope>NUCLEOTIDE SEQUENCE [LARGE SCALE GENOMIC DNA]</scope>
    <source>
        <strain evidence="6">DSM 43163</strain>
    </source>
</reference>
<dbReference type="OrthoDB" id="2989771at2"/>